<accession>A0A4C1WX89</accession>
<dbReference type="AlphaFoldDB" id="A0A4C1WX89"/>
<dbReference type="Proteomes" id="UP000299102">
    <property type="component" value="Unassembled WGS sequence"/>
</dbReference>
<organism evidence="1 2">
    <name type="scientific">Eumeta variegata</name>
    <name type="common">Bagworm moth</name>
    <name type="synonym">Eumeta japonica</name>
    <dbReference type="NCBI Taxonomy" id="151549"/>
    <lineage>
        <taxon>Eukaryota</taxon>
        <taxon>Metazoa</taxon>
        <taxon>Ecdysozoa</taxon>
        <taxon>Arthropoda</taxon>
        <taxon>Hexapoda</taxon>
        <taxon>Insecta</taxon>
        <taxon>Pterygota</taxon>
        <taxon>Neoptera</taxon>
        <taxon>Endopterygota</taxon>
        <taxon>Lepidoptera</taxon>
        <taxon>Glossata</taxon>
        <taxon>Ditrysia</taxon>
        <taxon>Tineoidea</taxon>
        <taxon>Psychidae</taxon>
        <taxon>Oiketicinae</taxon>
        <taxon>Eumeta</taxon>
    </lineage>
</organism>
<reference evidence="1 2" key="1">
    <citation type="journal article" date="2019" name="Commun. Biol.">
        <title>The bagworm genome reveals a unique fibroin gene that provides high tensile strength.</title>
        <authorList>
            <person name="Kono N."/>
            <person name="Nakamura H."/>
            <person name="Ohtoshi R."/>
            <person name="Tomita M."/>
            <person name="Numata K."/>
            <person name="Arakawa K."/>
        </authorList>
    </citation>
    <scope>NUCLEOTIDE SEQUENCE [LARGE SCALE GENOMIC DNA]</scope>
</reference>
<evidence type="ECO:0000313" key="1">
    <source>
        <dbReference type="EMBL" id="GBP54789.1"/>
    </source>
</evidence>
<evidence type="ECO:0000313" key="2">
    <source>
        <dbReference type="Proteomes" id="UP000299102"/>
    </source>
</evidence>
<name>A0A4C1WX89_EUMVA</name>
<proteinExistence type="predicted"/>
<comment type="caution">
    <text evidence="1">The sequence shown here is derived from an EMBL/GenBank/DDBJ whole genome shotgun (WGS) entry which is preliminary data.</text>
</comment>
<sequence>MLCYDVCCMTKHQERWLEAHLPVVLTFLTPWWMKMTLAYMLDVCQSSRINIQFVAEEQIRGSAVGCVLRCILLHVAGESLCYNVSPQKESGNKES</sequence>
<protein>
    <submittedName>
        <fullName evidence="1">Uncharacterized protein</fullName>
    </submittedName>
</protein>
<gene>
    <name evidence="1" type="ORF">EVAR_87861_1</name>
</gene>
<keyword evidence="2" id="KW-1185">Reference proteome</keyword>
<dbReference type="EMBL" id="BGZK01000655">
    <property type="protein sequence ID" value="GBP54789.1"/>
    <property type="molecule type" value="Genomic_DNA"/>
</dbReference>